<dbReference type="GO" id="GO:0003700">
    <property type="term" value="F:DNA-binding transcription factor activity"/>
    <property type="evidence" value="ECO:0007669"/>
    <property type="project" value="TreeGrafter"/>
</dbReference>
<gene>
    <name evidence="6" type="ORF">MNBD_ALPHA08-182</name>
</gene>
<keyword evidence="2" id="KW-0238">DNA-binding</keyword>
<dbReference type="Gene3D" id="2.60.120.10">
    <property type="entry name" value="Jelly Rolls"/>
    <property type="match status" value="1"/>
</dbReference>
<dbReference type="SUPFAM" id="SSF51206">
    <property type="entry name" value="cAMP-binding domain-like"/>
    <property type="match status" value="1"/>
</dbReference>
<organism evidence="6">
    <name type="scientific">hydrothermal vent metagenome</name>
    <dbReference type="NCBI Taxonomy" id="652676"/>
    <lineage>
        <taxon>unclassified sequences</taxon>
        <taxon>metagenomes</taxon>
        <taxon>ecological metagenomes</taxon>
    </lineage>
</organism>
<proteinExistence type="predicted"/>
<reference evidence="6" key="1">
    <citation type="submission" date="2018-06" db="EMBL/GenBank/DDBJ databases">
        <authorList>
            <person name="Zhirakovskaya E."/>
        </authorList>
    </citation>
    <scope>NUCLEOTIDE SEQUENCE</scope>
</reference>
<dbReference type="InterPro" id="IPR018490">
    <property type="entry name" value="cNMP-bd_dom_sf"/>
</dbReference>
<dbReference type="InterPro" id="IPR012318">
    <property type="entry name" value="HTH_CRP"/>
</dbReference>
<dbReference type="SMART" id="SM00100">
    <property type="entry name" value="cNMP"/>
    <property type="match status" value="1"/>
</dbReference>
<protein>
    <submittedName>
        <fullName evidence="6">Transcriptional regulator, Crp/Fnr family</fullName>
    </submittedName>
</protein>
<dbReference type="InterPro" id="IPR050397">
    <property type="entry name" value="Env_Response_Regulators"/>
</dbReference>
<dbReference type="EMBL" id="UOEC01000206">
    <property type="protein sequence ID" value="VAW03114.1"/>
    <property type="molecule type" value="Genomic_DNA"/>
</dbReference>
<dbReference type="Gene3D" id="1.10.10.10">
    <property type="entry name" value="Winged helix-like DNA-binding domain superfamily/Winged helix DNA-binding domain"/>
    <property type="match status" value="1"/>
</dbReference>
<feature type="domain" description="Cyclic nucleotide-binding" evidence="4">
    <location>
        <begin position="18"/>
        <end position="140"/>
    </location>
</feature>
<dbReference type="AlphaFoldDB" id="A0A3B0T2S0"/>
<dbReference type="PANTHER" id="PTHR24567:SF74">
    <property type="entry name" value="HTH-TYPE TRANSCRIPTIONAL REGULATOR ARCR"/>
    <property type="match status" value="1"/>
</dbReference>
<keyword evidence="3" id="KW-0804">Transcription</keyword>
<evidence type="ECO:0000259" key="4">
    <source>
        <dbReference type="PROSITE" id="PS50042"/>
    </source>
</evidence>
<dbReference type="PANTHER" id="PTHR24567">
    <property type="entry name" value="CRP FAMILY TRANSCRIPTIONAL REGULATORY PROTEIN"/>
    <property type="match status" value="1"/>
</dbReference>
<dbReference type="Pfam" id="PF13545">
    <property type="entry name" value="HTH_Crp_2"/>
    <property type="match status" value="1"/>
</dbReference>
<dbReference type="PROSITE" id="PS51063">
    <property type="entry name" value="HTH_CRP_2"/>
    <property type="match status" value="1"/>
</dbReference>
<evidence type="ECO:0000259" key="5">
    <source>
        <dbReference type="PROSITE" id="PS51063"/>
    </source>
</evidence>
<keyword evidence="1" id="KW-0805">Transcription regulation</keyword>
<dbReference type="InterPro" id="IPR036390">
    <property type="entry name" value="WH_DNA-bd_sf"/>
</dbReference>
<evidence type="ECO:0000256" key="1">
    <source>
        <dbReference type="ARBA" id="ARBA00023015"/>
    </source>
</evidence>
<dbReference type="GO" id="GO:0003677">
    <property type="term" value="F:DNA binding"/>
    <property type="evidence" value="ECO:0007669"/>
    <property type="project" value="UniProtKB-KW"/>
</dbReference>
<dbReference type="SUPFAM" id="SSF46785">
    <property type="entry name" value="Winged helix' DNA-binding domain"/>
    <property type="match status" value="1"/>
</dbReference>
<dbReference type="InterPro" id="IPR000595">
    <property type="entry name" value="cNMP-bd_dom"/>
</dbReference>
<sequence>MTTGLANSIRRTIKVMPLLAELKPADLTKLGQIAQLVEVPAGTVIFRPGSTCENYLIVLQGTVRTSITSENGREIVLYRVEAGQTCVLTTSCLLADSKYDTEGTAETDVVALAIPRVLFSELLGTSEKFRQLAFSTFSDRLHGLIVLINEISFGHLDTRLANYLTSKATDNLLEATHQSIATNLGSAREAVSRLLKEFERKGFVKLDRGRIIITASSDLQNYANK</sequence>
<dbReference type="GO" id="GO:0005829">
    <property type="term" value="C:cytosol"/>
    <property type="evidence" value="ECO:0007669"/>
    <property type="project" value="TreeGrafter"/>
</dbReference>
<feature type="domain" description="HTH crp-type" evidence="5">
    <location>
        <begin position="154"/>
        <end position="217"/>
    </location>
</feature>
<evidence type="ECO:0000313" key="6">
    <source>
        <dbReference type="EMBL" id="VAW03114.1"/>
    </source>
</evidence>
<evidence type="ECO:0000256" key="2">
    <source>
        <dbReference type="ARBA" id="ARBA00023125"/>
    </source>
</evidence>
<dbReference type="InterPro" id="IPR014710">
    <property type="entry name" value="RmlC-like_jellyroll"/>
</dbReference>
<dbReference type="CDD" id="cd00038">
    <property type="entry name" value="CAP_ED"/>
    <property type="match status" value="1"/>
</dbReference>
<dbReference type="PROSITE" id="PS50042">
    <property type="entry name" value="CNMP_BINDING_3"/>
    <property type="match status" value="1"/>
</dbReference>
<name>A0A3B0T2S0_9ZZZZ</name>
<dbReference type="Pfam" id="PF00027">
    <property type="entry name" value="cNMP_binding"/>
    <property type="match status" value="1"/>
</dbReference>
<evidence type="ECO:0000256" key="3">
    <source>
        <dbReference type="ARBA" id="ARBA00023163"/>
    </source>
</evidence>
<dbReference type="SMART" id="SM00419">
    <property type="entry name" value="HTH_CRP"/>
    <property type="match status" value="1"/>
</dbReference>
<dbReference type="PRINTS" id="PR00034">
    <property type="entry name" value="HTHCRP"/>
</dbReference>
<accession>A0A3B0T2S0</accession>
<dbReference type="InterPro" id="IPR036388">
    <property type="entry name" value="WH-like_DNA-bd_sf"/>
</dbReference>